<dbReference type="InterPro" id="IPR036425">
    <property type="entry name" value="MoaB/Mog-like_dom_sf"/>
</dbReference>
<feature type="domain" description="Isopropylmalate dehydrogenase-like" evidence="8">
    <location>
        <begin position="4"/>
        <end position="358"/>
    </location>
</feature>
<keyword evidence="3" id="KW-0479">Metal-binding</keyword>
<accession>A0A7T0GYX9</accession>
<dbReference type="Gene3D" id="3.40.980.10">
    <property type="entry name" value="MoaB/Mog-like domain"/>
    <property type="match status" value="1"/>
</dbReference>
<dbReference type="PANTHER" id="PTHR43275:SF1">
    <property type="entry name" value="D-MALATE DEHYDROGENASE [DECARBOXYLATING]"/>
    <property type="match status" value="1"/>
</dbReference>
<evidence type="ECO:0000256" key="3">
    <source>
        <dbReference type="ARBA" id="ARBA00022723"/>
    </source>
</evidence>
<dbReference type="Pfam" id="PF00994">
    <property type="entry name" value="MoCF_biosynth"/>
    <property type="match status" value="1"/>
</dbReference>
<dbReference type="SMART" id="SM01329">
    <property type="entry name" value="Iso_dh"/>
    <property type="match status" value="1"/>
</dbReference>
<proteinExistence type="predicted"/>
<dbReference type="PANTHER" id="PTHR43275">
    <property type="entry name" value="D-MALATE DEHYDROGENASE [DECARBOXYLATING]"/>
    <property type="match status" value="1"/>
</dbReference>
<dbReference type="GO" id="GO:0016616">
    <property type="term" value="F:oxidoreductase activity, acting on the CH-OH group of donors, NAD or NADP as acceptor"/>
    <property type="evidence" value="ECO:0007669"/>
    <property type="project" value="InterPro"/>
</dbReference>
<dbReference type="EMBL" id="CP061801">
    <property type="protein sequence ID" value="QPJ99001.1"/>
    <property type="molecule type" value="Genomic_DNA"/>
</dbReference>
<dbReference type="InterPro" id="IPR001453">
    <property type="entry name" value="MoaB/Mog_dom"/>
</dbReference>
<evidence type="ECO:0000256" key="5">
    <source>
        <dbReference type="ARBA" id="ARBA00023027"/>
    </source>
</evidence>
<keyword evidence="6" id="KW-0464">Manganese</keyword>
<dbReference type="SUPFAM" id="SSF53659">
    <property type="entry name" value="Isocitrate/Isopropylmalate dehydrogenase-like"/>
    <property type="match status" value="1"/>
</dbReference>
<dbReference type="PROSITE" id="PS00470">
    <property type="entry name" value="IDH_IMDH"/>
    <property type="match status" value="1"/>
</dbReference>
<dbReference type="GO" id="GO:0000287">
    <property type="term" value="F:magnesium ion binding"/>
    <property type="evidence" value="ECO:0007669"/>
    <property type="project" value="InterPro"/>
</dbReference>
<keyword evidence="5" id="KW-0520">NAD</keyword>
<keyword evidence="4" id="KW-0560">Oxidoreductase</keyword>
<name>A0A7T0GYX9_9ENTR</name>
<evidence type="ECO:0000259" key="8">
    <source>
        <dbReference type="SMART" id="SM01329"/>
    </source>
</evidence>
<sequence length="720" mass="78663">MKKNVLVLPGDGIGQEVCEAALPVISAMGLPITLTFGEIGWTCWEREGNPVPARTWEQIAHADAVLLGAITSKGKVQAQQALPLSLQQQAIEYVSPVIQLRQKLGLYANIRPVKYVSGDRRPFRCCVIRENTEGLYAGMDFKGVGPEVAGWLKHPNLEKYGPEEAAWSVRLQTRYGLERLFQTAFDYARKHHFTRVTFADKPNVMRESGHFAATIFHQVAARFPDITADIHNVDAIALWLVRKPHEFGVIVAENMFGDILSDLAAGVMGGLGLAPSANIGSQVAYFEPVHGSAPGMAGKGKANPCAMFYTIALMLEYLGFGPQAEKLQQVVDRVIRDGKVATYDLGGTATTDEMAQAILRELTQPVISKTASVITIGDELLSGQYVNSNQQHISQRLEKSRYQVRFQAACADNLSQISSLVTSRIGQDDLIVICGGLGPTSDDKTREAVAHAIGKPLVHDEGVWETIQTQLRAFGVKNDPSNRLQARFPEGTTVLDNASGTAPGFCAHVAGSRLVVLPGPPSQALPILDDALSDKGTREPERKKHSWTLIGISESEVGSIVNALVTSPAWDVHFLWKSPYVIVQIETPEHSPLPLPVRQSLDLALRPYLVSKRNKTAGEILQDACSVRWQTSDAELSTYLPAECRSRRGESPVQIDVTVAPSLTDLLSSGERLGQMTMSVRHQDGKTHQMTFPMNRALLAQNLPEYAAWCVLKTLTTQNG</sequence>
<dbReference type="Pfam" id="PF00180">
    <property type="entry name" value="Iso_dh"/>
    <property type="match status" value="1"/>
</dbReference>
<organism evidence="9">
    <name type="scientific">Enterobacter mori</name>
    <dbReference type="NCBI Taxonomy" id="539813"/>
    <lineage>
        <taxon>Bacteria</taxon>
        <taxon>Pseudomonadati</taxon>
        <taxon>Pseudomonadota</taxon>
        <taxon>Gammaproteobacteria</taxon>
        <taxon>Enterobacterales</taxon>
        <taxon>Enterobacteriaceae</taxon>
        <taxon>Enterobacter</taxon>
    </lineage>
</organism>
<dbReference type="InterPro" id="IPR050501">
    <property type="entry name" value="ICDH/IPMDH"/>
</dbReference>
<evidence type="ECO:0000256" key="2">
    <source>
        <dbReference type="ARBA" id="ARBA00001946"/>
    </source>
</evidence>
<protein>
    <submittedName>
        <fullName evidence="9">Isocitrate/isopropylmalate dehydrogenase family protein</fullName>
    </submittedName>
</protein>
<dbReference type="SUPFAM" id="SSF53218">
    <property type="entry name" value="Molybdenum cofactor biosynthesis proteins"/>
    <property type="match status" value="1"/>
</dbReference>
<feature type="domain" description="MoaB/Mog" evidence="7">
    <location>
        <begin position="372"/>
        <end position="538"/>
    </location>
</feature>
<dbReference type="InterPro" id="IPR024084">
    <property type="entry name" value="IsoPropMal-DH-like_dom"/>
</dbReference>
<dbReference type="AlphaFoldDB" id="A0A7T0GYX9"/>
<evidence type="ECO:0000259" key="7">
    <source>
        <dbReference type="SMART" id="SM00852"/>
    </source>
</evidence>
<evidence type="ECO:0000256" key="1">
    <source>
        <dbReference type="ARBA" id="ARBA00001936"/>
    </source>
</evidence>
<dbReference type="Gene3D" id="3.40.718.10">
    <property type="entry name" value="Isopropylmalate Dehydrogenase"/>
    <property type="match status" value="1"/>
</dbReference>
<gene>
    <name evidence="9" type="ORF">IDM36_13795</name>
</gene>
<evidence type="ECO:0000256" key="4">
    <source>
        <dbReference type="ARBA" id="ARBA00023002"/>
    </source>
</evidence>
<dbReference type="CDD" id="cd00885">
    <property type="entry name" value="cinA"/>
    <property type="match status" value="1"/>
</dbReference>
<comment type="cofactor">
    <cofactor evidence="1">
        <name>Mn(2+)</name>
        <dbReference type="ChEBI" id="CHEBI:29035"/>
    </cofactor>
</comment>
<dbReference type="SMART" id="SM00852">
    <property type="entry name" value="MoCF_biosynth"/>
    <property type="match status" value="1"/>
</dbReference>
<dbReference type="InterPro" id="IPR019818">
    <property type="entry name" value="IsoCit/isopropylmalate_DH_CS"/>
</dbReference>
<evidence type="ECO:0000313" key="9">
    <source>
        <dbReference type="EMBL" id="QPJ99001.1"/>
    </source>
</evidence>
<reference evidence="9" key="1">
    <citation type="submission" date="2020-09" db="EMBL/GenBank/DDBJ databases">
        <title>First Report of a novel Colistin-Resistant species of Enterobacter cloacae complex Producing MCR-5 isolated from hospital sewage water.</title>
        <authorList>
            <person name="Zhou K."/>
        </authorList>
    </citation>
    <scope>NUCLEOTIDE SEQUENCE [LARGE SCALE GENOMIC DNA]</scope>
    <source>
        <strain evidence="9">HSW1412</strain>
    </source>
</reference>
<evidence type="ECO:0000256" key="6">
    <source>
        <dbReference type="ARBA" id="ARBA00023211"/>
    </source>
</evidence>
<dbReference type="GO" id="GO:0051287">
    <property type="term" value="F:NAD binding"/>
    <property type="evidence" value="ECO:0007669"/>
    <property type="project" value="InterPro"/>
</dbReference>
<comment type="cofactor">
    <cofactor evidence="2">
        <name>Mg(2+)</name>
        <dbReference type="ChEBI" id="CHEBI:18420"/>
    </cofactor>
</comment>